<dbReference type="SMART" id="SM00644">
    <property type="entry name" value="Ami_2"/>
    <property type="match status" value="1"/>
</dbReference>
<dbReference type="PANTHER" id="PTHR30417:SF11">
    <property type="entry name" value="N-ACETYLMURAMOYL-L-ALANINE AMIDASE XLYA"/>
    <property type="match status" value="1"/>
</dbReference>
<dbReference type="InterPro" id="IPR036505">
    <property type="entry name" value="Amidase/PGRP_sf"/>
</dbReference>
<dbReference type="Proteomes" id="UP001549104">
    <property type="component" value="Unassembled WGS sequence"/>
</dbReference>
<evidence type="ECO:0000256" key="2">
    <source>
        <dbReference type="ARBA" id="ARBA00007553"/>
    </source>
</evidence>
<evidence type="ECO:0000256" key="7">
    <source>
        <dbReference type="ARBA" id="ARBA00023316"/>
    </source>
</evidence>
<evidence type="ECO:0000256" key="4">
    <source>
        <dbReference type="ARBA" id="ARBA00022801"/>
    </source>
</evidence>
<organism evidence="9 10">
    <name type="scientific">Sporosarcina psychrophila</name>
    <name type="common">Bacillus psychrophilus</name>
    <dbReference type="NCBI Taxonomy" id="1476"/>
    <lineage>
        <taxon>Bacteria</taxon>
        <taxon>Bacillati</taxon>
        <taxon>Bacillota</taxon>
        <taxon>Bacilli</taxon>
        <taxon>Bacillales</taxon>
        <taxon>Caryophanaceae</taxon>
        <taxon>Sporosarcina</taxon>
    </lineage>
</organism>
<dbReference type="PANTHER" id="PTHR30417">
    <property type="entry name" value="N-ACETYLMURAMOYL-L-ALANINE AMIDASE AMID"/>
    <property type="match status" value="1"/>
</dbReference>
<keyword evidence="10" id="KW-1185">Reference proteome</keyword>
<evidence type="ECO:0000256" key="5">
    <source>
        <dbReference type="ARBA" id="ARBA00022969"/>
    </source>
</evidence>
<evidence type="ECO:0000256" key="6">
    <source>
        <dbReference type="ARBA" id="ARBA00023287"/>
    </source>
</evidence>
<dbReference type="Pfam" id="PF01510">
    <property type="entry name" value="Amidase_2"/>
    <property type="match status" value="1"/>
</dbReference>
<evidence type="ECO:0000256" key="3">
    <source>
        <dbReference type="ARBA" id="ARBA00011901"/>
    </source>
</evidence>
<comment type="similarity">
    <text evidence="2">Belongs to the N-acetylmuramoyl-L-alanine amidase 2 family.</text>
</comment>
<keyword evidence="4" id="KW-0378">Hydrolase</keyword>
<sequence length="231" mass="25821">MAYTIVNSYIPGSLYKLKAPYPMKPEYITIHNTYNDATAANEIAYMTRNNTVVGYHVAIDDKQAVQAIPFTRNAYHAGDGQGKGNRASIGIEICYSKSGGTKYVAAEENTVEYVAHILKQYGWGIDRVKWHRDWSGKNCPHRIIEEGRTQSVKDRISAKLKELNNPAPPKEEVIRMFKPSSATLKAAYEQFLTGAIKDGTIAAKWLTDLKANKLSLDDALALKVIVDQRKK</sequence>
<keyword evidence="7" id="KW-0961">Cell wall biogenesis/degradation</keyword>
<dbReference type="EC" id="3.5.1.28" evidence="3"/>
<dbReference type="InterPro" id="IPR002502">
    <property type="entry name" value="Amidase_domain"/>
</dbReference>
<keyword evidence="5" id="KW-0749">Sporulation</keyword>
<dbReference type="EMBL" id="JBEPME010000005">
    <property type="protein sequence ID" value="MET3658406.1"/>
    <property type="molecule type" value="Genomic_DNA"/>
</dbReference>
<evidence type="ECO:0000313" key="9">
    <source>
        <dbReference type="EMBL" id="MET3658406.1"/>
    </source>
</evidence>
<reference evidence="9 10" key="1">
    <citation type="submission" date="2024-06" db="EMBL/GenBank/DDBJ databases">
        <title>Sorghum-associated microbial communities from plants grown in Nebraska, USA.</title>
        <authorList>
            <person name="Schachtman D."/>
        </authorList>
    </citation>
    <scope>NUCLEOTIDE SEQUENCE [LARGE SCALE GENOMIC DNA]</scope>
    <source>
        <strain evidence="9 10">1288</strain>
    </source>
</reference>
<gene>
    <name evidence="9" type="ORF">ABIC55_003523</name>
</gene>
<proteinExistence type="inferred from homology"/>
<protein>
    <recommendedName>
        <fullName evidence="3">N-acetylmuramoyl-L-alanine amidase</fullName>
        <ecNumber evidence="3">3.5.1.28</ecNumber>
    </recommendedName>
</protein>
<evidence type="ECO:0000259" key="8">
    <source>
        <dbReference type="SMART" id="SM00644"/>
    </source>
</evidence>
<accession>A0ABV2KBF0</accession>
<dbReference type="Gene3D" id="3.40.80.10">
    <property type="entry name" value="Peptidoglycan recognition protein-like"/>
    <property type="match status" value="1"/>
</dbReference>
<evidence type="ECO:0000256" key="1">
    <source>
        <dbReference type="ARBA" id="ARBA00001561"/>
    </source>
</evidence>
<dbReference type="InterPro" id="IPR051206">
    <property type="entry name" value="NAMLAA_amidase_2"/>
</dbReference>
<keyword evidence="6" id="KW-0178">Competence</keyword>
<evidence type="ECO:0000313" key="10">
    <source>
        <dbReference type="Proteomes" id="UP001549104"/>
    </source>
</evidence>
<name>A0ABV2KBF0_SPOPS</name>
<dbReference type="SUPFAM" id="SSF55846">
    <property type="entry name" value="N-acetylmuramoyl-L-alanine amidase-like"/>
    <property type="match status" value="1"/>
</dbReference>
<comment type="caution">
    <text evidence="9">The sequence shown here is derived from an EMBL/GenBank/DDBJ whole genome shotgun (WGS) entry which is preliminary data.</text>
</comment>
<dbReference type="CDD" id="cd06583">
    <property type="entry name" value="PGRP"/>
    <property type="match status" value="1"/>
</dbReference>
<dbReference type="RefSeq" id="WP_354314051.1">
    <property type="nucleotide sequence ID" value="NZ_JBEPME010000005.1"/>
</dbReference>
<comment type="catalytic activity">
    <reaction evidence="1">
        <text>Hydrolyzes the link between N-acetylmuramoyl residues and L-amino acid residues in certain cell-wall glycopeptides.</text>
        <dbReference type="EC" id="3.5.1.28"/>
    </reaction>
</comment>
<feature type="domain" description="N-acetylmuramoyl-L-alanine amidase" evidence="8">
    <location>
        <begin position="15"/>
        <end position="156"/>
    </location>
</feature>